<organism evidence="2 3">
    <name type="scientific">Ephemerocybe angulata</name>
    <dbReference type="NCBI Taxonomy" id="980116"/>
    <lineage>
        <taxon>Eukaryota</taxon>
        <taxon>Fungi</taxon>
        <taxon>Dikarya</taxon>
        <taxon>Basidiomycota</taxon>
        <taxon>Agaricomycotina</taxon>
        <taxon>Agaricomycetes</taxon>
        <taxon>Agaricomycetidae</taxon>
        <taxon>Agaricales</taxon>
        <taxon>Agaricineae</taxon>
        <taxon>Psathyrellaceae</taxon>
        <taxon>Ephemerocybe</taxon>
    </lineage>
</organism>
<accession>A0A8H6HKP9</accession>
<keyword evidence="3" id="KW-1185">Reference proteome</keyword>
<evidence type="ECO:0000313" key="3">
    <source>
        <dbReference type="Proteomes" id="UP000521943"/>
    </source>
</evidence>
<feature type="domain" description="Ubiquitin-like" evidence="1">
    <location>
        <begin position="140"/>
        <end position="215"/>
    </location>
</feature>
<reference evidence="2 3" key="1">
    <citation type="submission" date="2020-07" db="EMBL/GenBank/DDBJ databases">
        <title>Comparative genomics of pyrophilous fungi reveals a link between fire events and developmental genes.</title>
        <authorList>
            <consortium name="DOE Joint Genome Institute"/>
            <person name="Steindorff A.S."/>
            <person name="Carver A."/>
            <person name="Calhoun S."/>
            <person name="Stillman K."/>
            <person name="Liu H."/>
            <person name="Lipzen A."/>
            <person name="Pangilinan J."/>
            <person name="Labutti K."/>
            <person name="Bruns T.D."/>
            <person name="Grigoriev I.V."/>
        </authorList>
    </citation>
    <scope>NUCLEOTIDE SEQUENCE [LARGE SCALE GENOMIC DNA]</scope>
    <source>
        <strain evidence="2 3">CBS 144469</strain>
    </source>
</reference>
<comment type="caution">
    <text evidence="2">The sequence shown here is derived from an EMBL/GenBank/DDBJ whole genome shotgun (WGS) entry which is preliminary data.</text>
</comment>
<dbReference type="Gene3D" id="3.10.20.90">
    <property type="entry name" value="Phosphatidylinositol 3-kinase Catalytic Subunit, Chain A, domain 1"/>
    <property type="match status" value="1"/>
</dbReference>
<dbReference type="InterPro" id="IPR000626">
    <property type="entry name" value="Ubiquitin-like_dom"/>
</dbReference>
<evidence type="ECO:0000313" key="2">
    <source>
        <dbReference type="EMBL" id="KAF6748211.1"/>
    </source>
</evidence>
<gene>
    <name evidence="2" type="ORF">DFP72DRAFT_578628</name>
</gene>
<dbReference type="Proteomes" id="UP000521943">
    <property type="component" value="Unassembled WGS sequence"/>
</dbReference>
<sequence>MPKLQSQNAQARAADPYPSLLVLQHDQRKVVVKLPTAQLDDIVLYQSLQEEAFKTFDVGTDQSDITFWTSELPGFEDEEVEVSPSALPGLVANVRRLIVKGPLDDEDSEWSDQECSKIHISRHYPADRPLLRQGTMCVEVSLPPKVSRPSVMFVECKPALRVGRLRKFASSHCGKDPRKTRIRFNGSLMRDKDKLSVYGVEDSDQLTLEIHEVGGKAVLQGD</sequence>
<protein>
    <recommendedName>
        <fullName evidence="1">Ubiquitin-like domain-containing protein</fullName>
    </recommendedName>
</protein>
<dbReference type="AlphaFoldDB" id="A0A8H6HKP9"/>
<evidence type="ECO:0000259" key="1">
    <source>
        <dbReference type="PROSITE" id="PS50053"/>
    </source>
</evidence>
<dbReference type="EMBL" id="JACGCI010000073">
    <property type="protein sequence ID" value="KAF6748211.1"/>
    <property type="molecule type" value="Genomic_DNA"/>
</dbReference>
<dbReference type="InterPro" id="IPR029071">
    <property type="entry name" value="Ubiquitin-like_domsf"/>
</dbReference>
<dbReference type="SUPFAM" id="SSF54236">
    <property type="entry name" value="Ubiquitin-like"/>
    <property type="match status" value="1"/>
</dbReference>
<dbReference type="PROSITE" id="PS50053">
    <property type="entry name" value="UBIQUITIN_2"/>
    <property type="match status" value="1"/>
</dbReference>
<name>A0A8H6HKP9_9AGAR</name>
<proteinExistence type="predicted"/>